<dbReference type="OrthoDB" id="5198202at2"/>
<name>A0A077HMD6_9CORY</name>
<comment type="subcellular location">
    <subcellularLocation>
        <location evidence="1">Membrane</location>
        <topology evidence="1">Multi-pass membrane protein</topology>
    </subcellularLocation>
</comment>
<dbReference type="Proteomes" id="UP000028939">
    <property type="component" value="Chromosome"/>
</dbReference>
<evidence type="ECO:0000313" key="7">
    <source>
        <dbReference type="EMBL" id="AIL97571.1"/>
    </source>
</evidence>
<reference evidence="7 8" key="1">
    <citation type="submission" date="2014-08" db="EMBL/GenBank/DDBJ databases">
        <title>Complete genome sequence of Corynebacterium ureicelerivorans DSM 45051, a lipophilic and urea-splitting isolate from a blood culture of a septicaemia patient.</title>
        <authorList>
            <person name="Tippelt A."/>
            <person name="Albersmeier A."/>
            <person name="Brinkrolf K."/>
            <person name="Ruckert C."/>
            <person name="Tauch A."/>
        </authorList>
    </citation>
    <scope>NUCLEOTIDE SEQUENCE [LARGE SCALE GENOMIC DNA]</scope>
    <source>
        <strain evidence="7 8">IMMIB RIV-2301</strain>
    </source>
</reference>
<gene>
    <name evidence="7" type="ORF">CUREI_10040</name>
</gene>
<evidence type="ECO:0000256" key="3">
    <source>
        <dbReference type="ARBA" id="ARBA00022989"/>
    </source>
</evidence>
<keyword evidence="8" id="KW-1185">Reference proteome</keyword>
<dbReference type="HOGENOM" id="CLU_046662_0_0_11"/>
<evidence type="ECO:0000256" key="1">
    <source>
        <dbReference type="ARBA" id="ARBA00004141"/>
    </source>
</evidence>
<keyword evidence="2 5" id="KW-0812">Transmembrane</keyword>
<keyword evidence="3 5" id="KW-1133">Transmembrane helix</keyword>
<evidence type="ECO:0000313" key="8">
    <source>
        <dbReference type="Proteomes" id="UP000028939"/>
    </source>
</evidence>
<organism evidence="7 8">
    <name type="scientific">Corynebacterium ureicelerivorans</name>
    <dbReference type="NCBI Taxonomy" id="401472"/>
    <lineage>
        <taxon>Bacteria</taxon>
        <taxon>Bacillati</taxon>
        <taxon>Actinomycetota</taxon>
        <taxon>Actinomycetes</taxon>
        <taxon>Mycobacteriales</taxon>
        <taxon>Corynebacteriaceae</taxon>
        <taxon>Corynebacterium</taxon>
    </lineage>
</organism>
<sequence>MAKQRMSTRERLQLVDKSVQARVKRVRKRLLPIMQIGLASGFAYFLAHDLAGHPRPFFAPISVVIIIGMTGGDRVSKSVDMALGCILGVLVGDLIFYRLGDGGWQIAVIVAGSLLIASFFSSSVLVNNQAAIGAILIATIMPPGAEVTGIDRTIDAIIGCVVAMATIALIPQAPMQSARAEVSKVLGIMSSVLDDVAEGIRDHNPAVIDEALELIRGTQTGIDDLAAAIKAGQETSLVSPFLWGTRRYINSLARVIPPVDNAVRTTRVLARRARVLADDHDSATPAQIELLDSLSQVCLELSEVYDVNSRVAQATVIPQCVNELRAAGQKAGMDLIPENGVLSAYAILAQTRSLIVDLLMVCGMSHESALAALAPTSETPSVEPETFDLD</sequence>
<dbReference type="RefSeq" id="WP_038613106.1">
    <property type="nucleotide sequence ID" value="NZ_CP009215.1"/>
</dbReference>
<dbReference type="EMBL" id="CP009215">
    <property type="protein sequence ID" value="AIL97571.1"/>
    <property type="molecule type" value="Genomic_DNA"/>
</dbReference>
<feature type="transmembrane region" description="Helical" evidence="5">
    <location>
        <begin position="30"/>
        <end position="47"/>
    </location>
</feature>
<dbReference type="KEGG" id="cuv:CUREI_10040"/>
<dbReference type="InterPro" id="IPR049453">
    <property type="entry name" value="Memb_transporter_dom"/>
</dbReference>
<feature type="transmembrane region" description="Helical" evidence="5">
    <location>
        <begin position="79"/>
        <end position="97"/>
    </location>
</feature>
<evidence type="ECO:0000259" key="6">
    <source>
        <dbReference type="Pfam" id="PF13515"/>
    </source>
</evidence>
<dbReference type="Pfam" id="PF13515">
    <property type="entry name" value="FUSC_2"/>
    <property type="match status" value="1"/>
</dbReference>
<dbReference type="STRING" id="401472.CUREI_10040"/>
<feature type="transmembrane region" description="Helical" evidence="5">
    <location>
        <begin position="103"/>
        <end position="126"/>
    </location>
</feature>
<evidence type="ECO:0000256" key="2">
    <source>
        <dbReference type="ARBA" id="ARBA00022692"/>
    </source>
</evidence>
<protein>
    <submittedName>
        <fullName evidence="7">Membrane protein</fullName>
    </submittedName>
</protein>
<dbReference type="AlphaFoldDB" id="A0A077HMD6"/>
<evidence type="ECO:0000256" key="5">
    <source>
        <dbReference type="SAM" id="Phobius"/>
    </source>
</evidence>
<dbReference type="GO" id="GO:0016020">
    <property type="term" value="C:membrane"/>
    <property type="evidence" value="ECO:0007669"/>
    <property type="project" value="UniProtKB-SubCell"/>
</dbReference>
<feature type="domain" description="Integral membrane bound transporter" evidence="6">
    <location>
        <begin position="43"/>
        <end position="165"/>
    </location>
</feature>
<feature type="transmembrane region" description="Helical" evidence="5">
    <location>
        <begin position="53"/>
        <end position="72"/>
    </location>
</feature>
<evidence type="ECO:0000256" key="4">
    <source>
        <dbReference type="ARBA" id="ARBA00023136"/>
    </source>
</evidence>
<proteinExistence type="predicted"/>
<accession>A0A077HMD6</accession>
<keyword evidence="4 5" id="KW-0472">Membrane</keyword>